<sequence>MTDDLAERLAAWLEDLGLESHLAEAGLPSFTRDASGLAQWVDPHTGDPLTAEQLDQLDTVLHSDGSEREYAVPLALVQLARQARVRKTLLASPVHSYGSLAELRGESVNATRFAVHKASAAHALLVVPHHRDQLIPAFQLTAAGEPRVEMLPLLLPLLSAGMDPWHAWAWLTQPVALLGGLVPHEAAADPDEAALAAHAAVRLAERVVSSG</sequence>
<keyword evidence="2" id="KW-1185">Reference proteome</keyword>
<name>A0A7Y9RZS3_9ACTN</name>
<gene>
    <name evidence="1" type="ORF">BJ980_002198</name>
</gene>
<protein>
    <submittedName>
        <fullName evidence="1">O6-methylguanine-DNA--protein-cysteine methyltransferase</fullName>
    </submittedName>
</protein>
<proteinExistence type="predicted"/>
<reference evidence="1 2" key="1">
    <citation type="submission" date="2020-07" db="EMBL/GenBank/DDBJ databases">
        <title>Sequencing the genomes of 1000 actinobacteria strains.</title>
        <authorList>
            <person name="Klenk H.-P."/>
        </authorList>
    </citation>
    <scope>NUCLEOTIDE SEQUENCE [LARGE SCALE GENOMIC DNA]</scope>
    <source>
        <strain evidence="1 2">DSM 23819</strain>
    </source>
</reference>
<dbReference type="AlphaFoldDB" id="A0A7Y9RZS3"/>
<dbReference type="GO" id="GO:0032259">
    <property type="term" value="P:methylation"/>
    <property type="evidence" value="ECO:0007669"/>
    <property type="project" value="UniProtKB-KW"/>
</dbReference>
<keyword evidence="1" id="KW-0489">Methyltransferase</keyword>
<evidence type="ECO:0000313" key="1">
    <source>
        <dbReference type="EMBL" id="NYG59275.1"/>
    </source>
</evidence>
<evidence type="ECO:0000313" key="2">
    <source>
        <dbReference type="Proteomes" id="UP000540656"/>
    </source>
</evidence>
<keyword evidence="1" id="KW-0808">Transferase</keyword>
<dbReference type="EMBL" id="JACCAA010000001">
    <property type="protein sequence ID" value="NYG59275.1"/>
    <property type="molecule type" value="Genomic_DNA"/>
</dbReference>
<organism evidence="1 2">
    <name type="scientific">Nocardioides daedukensis</name>
    <dbReference type="NCBI Taxonomy" id="634462"/>
    <lineage>
        <taxon>Bacteria</taxon>
        <taxon>Bacillati</taxon>
        <taxon>Actinomycetota</taxon>
        <taxon>Actinomycetes</taxon>
        <taxon>Propionibacteriales</taxon>
        <taxon>Nocardioidaceae</taxon>
        <taxon>Nocardioides</taxon>
    </lineage>
</organism>
<comment type="caution">
    <text evidence="1">The sequence shown here is derived from an EMBL/GenBank/DDBJ whole genome shotgun (WGS) entry which is preliminary data.</text>
</comment>
<dbReference type="GO" id="GO:0008168">
    <property type="term" value="F:methyltransferase activity"/>
    <property type="evidence" value="ECO:0007669"/>
    <property type="project" value="UniProtKB-KW"/>
</dbReference>
<accession>A0A7Y9RZS3</accession>
<dbReference type="RefSeq" id="WP_179502342.1">
    <property type="nucleotide sequence ID" value="NZ_JACCAA010000001.1"/>
</dbReference>
<dbReference type="Proteomes" id="UP000540656">
    <property type="component" value="Unassembled WGS sequence"/>
</dbReference>